<reference evidence="1 2" key="1">
    <citation type="submission" date="2020-02" db="EMBL/GenBank/DDBJ databases">
        <authorList>
            <person name="Ma Q."/>
            <person name="Huang Y."/>
            <person name="Song X."/>
            <person name="Pei D."/>
        </authorList>
    </citation>
    <scope>NUCLEOTIDE SEQUENCE [LARGE SCALE GENOMIC DNA]</scope>
    <source>
        <strain evidence="1">Sxm20200214</strain>
        <tissue evidence="1">Leaf</tissue>
    </source>
</reference>
<evidence type="ECO:0000313" key="2">
    <source>
        <dbReference type="Proteomes" id="UP000886595"/>
    </source>
</evidence>
<dbReference type="OrthoDB" id="1132907at2759"/>
<dbReference type="Proteomes" id="UP000886595">
    <property type="component" value="Unassembled WGS sequence"/>
</dbReference>
<protein>
    <submittedName>
        <fullName evidence="1">Uncharacterized protein</fullName>
    </submittedName>
</protein>
<keyword evidence="2" id="KW-1185">Reference proteome</keyword>
<gene>
    <name evidence="1" type="ORF">Bca52824_006364</name>
</gene>
<dbReference type="EMBL" id="JAAMPC010000001">
    <property type="protein sequence ID" value="KAG2335184.1"/>
    <property type="molecule type" value="Genomic_DNA"/>
</dbReference>
<dbReference type="AlphaFoldDB" id="A0A8X8BDS0"/>
<proteinExistence type="predicted"/>
<organism evidence="1 2">
    <name type="scientific">Brassica carinata</name>
    <name type="common">Ethiopian mustard</name>
    <name type="synonym">Abyssinian cabbage</name>
    <dbReference type="NCBI Taxonomy" id="52824"/>
    <lineage>
        <taxon>Eukaryota</taxon>
        <taxon>Viridiplantae</taxon>
        <taxon>Streptophyta</taxon>
        <taxon>Embryophyta</taxon>
        <taxon>Tracheophyta</taxon>
        <taxon>Spermatophyta</taxon>
        <taxon>Magnoliopsida</taxon>
        <taxon>eudicotyledons</taxon>
        <taxon>Gunneridae</taxon>
        <taxon>Pentapetalae</taxon>
        <taxon>rosids</taxon>
        <taxon>malvids</taxon>
        <taxon>Brassicales</taxon>
        <taxon>Brassicaceae</taxon>
        <taxon>Brassiceae</taxon>
        <taxon>Brassica</taxon>
    </lineage>
</organism>
<accession>A0A8X8BDS0</accession>
<name>A0A8X8BDS0_BRACI</name>
<evidence type="ECO:0000313" key="1">
    <source>
        <dbReference type="EMBL" id="KAG2335184.1"/>
    </source>
</evidence>
<comment type="caution">
    <text evidence="1">The sequence shown here is derived from an EMBL/GenBank/DDBJ whole genome shotgun (WGS) entry which is preliminary data.</text>
</comment>
<sequence length="170" mass="18829">MKTRRMTRLQQSSEEDLEAAETLILLSNSQLPVAPLSLILSADLHESTCSTIGCSFSVTGQLKYCSKGHENMAKIISSQDPIKCSGSFQSRNELNSICGGLILSKSKNLQTGVPVLQIPQFFSVMPLDLPFIKNNPPAASSSWIFFHSSPPPPYQKQDIKWIPEESIREF</sequence>